<dbReference type="SUPFAM" id="SSF53686">
    <property type="entry name" value="Tryptophan synthase beta subunit-like PLP-dependent enzymes"/>
    <property type="match status" value="1"/>
</dbReference>
<comment type="similarity">
    <text evidence="2">Belongs to the ACC deaminase/D-cysteine desulfhydrase family.</text>
</comment>
<dbReference type="EMBL" id="PDKN01000004">
    <property type="protein sequence ID" value="RXJ57582.1"/>
    <property type="molecule type" value="Genomic_DNA"/>
</dbReference>
<accession>A0A4Q0XPP9</accession>
<dbReference type="RefSeq" id="WP_128996154.1">
    <property type="nucleotide sequence ID" value="NZ_PDKN01000004.1"/>
</dbReference>
<dbReference type="GO" id="GO:0019148">
    <property type="term" value="F:D-cysteine desulfhydrase activity"/>
    <property type="evidence" value="ECO:0007669"/>
    <property type="project" value="TreeGrafter"/>
</dbReference>
<dbReference type="PANTHER" id="PTHR43780:SF2">
    <property type="entry name" value="1-AMINOCYCLOPROPANE-1-CARBOXYLATE DEAMINASE-RELATED"/>
    <property type="match status" value="1"/>
</dbReference>
<keyword evidence="6" id="KW-1185">Reference proteome</keyword>
<comment type="caution">
    <text evidence="5">The sequence shown here is derived from an EMBL/GenBank/DDBJ whole genome shotgun (WGS) entry which is preliminary data.</text>
</comment>
<keyword evidence="3 4" id="KW-0663">Pyridoxal phosphate</keyword>
<sequence>MNGINSPVEKINFNGFELYVKRDDLLSHDFSGNKARKFLYFLEHDFSKVKKLVSYGSAQANSLYSLAVLAQQKRWQLDFYVNHIASYLKNSPVGNYKAALNLGANIIEKKGDMPIHDYVLQCIDTTDETLLFLEEGGRVKEAQYGIKKLALEIIQWAKDKEIENLEVMLPSGTGTTALFLQKYLPFRVLTCPCVGDVNYLMSQFRHLEPNLQKYPTVLVPKKKYHFGKLYTEFYELYKTLKKQTHIEFELLYDPLGFLTLQEHLKNKKEQSVTLYIHQGGVLGNPSMCERYERKISF</sequence>
<dbReference type="PANTHER" id="PTHR43780">
    <property type="entry name" value="1-AMINOCYCLOPROPANE-1-CARBOXYLATE DEAMINASE-RELATED"/>
    <property type="match status" value="1"/>
</dbReference>
<comment type="cofactor">
    <cofactor evidence="1">
        <name>pyridoxal 5'-phosphate</name>
        <dbReference type="ChEBI" id="CHEBI:597326"/>
    </cofactor>
</comment>
<evidence type="ECO:0000256" key="4">
    <source>
        <dbReference type="PIRSR" id="PIRSR006278-2"/>
    </source>
</evidence>
<dbReference type="InterPro" id="IPR036052">
    <property type="entry name" value="TrpB-like_PALP_sf"/>
</dbReference>
<proteinExistence type="inferred from homology"/>
<organism evidence="5 6">
    <name type="scientific">Candidatus Marinarcus aquaticus</name>
    <dbReference type="NCBI Taxonomy" id="2044504"/>
    <lineage>
        <taxon>Bacteria</taxon>
        <taxon>Pseudomonadati</taxon>
        <taxon>Campylobacterota</taxon>
        <taxon>Epsilonproteobacteria</taxon>
        <taxon>Campylobacterales</taxon>
        <taxon>Arcobacteraceae</taxon>
        <taxon>Candidatus Marinarcus</taxon>
    </lineage>
</organism>
<dbReference type="OrthoDB" id="5291638at2"/>
<feature type="modified residue" description="N6-(pyridoxal phosphate)lysine" evidence="4">
    <location>
        <position position="34"/>
    </location>
</feature>
<evidence type="ECO:0000313" key="5">
    <source>
        <dbReference type="EMBL" id="RXJ57582.1"/>
    </source>
</evidence>
<dbReference type="InterPro" id="IPR027278">
    <property type="entry name" value="ACCD_DCysDesulf"/>
</dbReference>
<dbReference type="Proteomes" id="UP000290657">
    <property type="component" value="Unassembled WGS sequence"/>
</dbReference>
<name>A0A4Q0XPP9_9BACT</name>
<protein>
    <submittedName>
        <fullName evidence="5">1-aminocyclopropane-1-carboxylate deaminase</fullName>
    </submittedName>
</protein>
<evidence type="ECO:0000313" key="6">
    <source>
        <dbReference type="Proteomes" id="UP000290657"/>
    </source>
</evidence>
<gene>
    <name evidence="5" type="ORF">CRV04_07155</name>
</gene>
<evidence type="ECO:0000256" key="1">
    <source>
        <dbReference type="ARBA" id="ARBA00001933"/>
    </source>
</evidence>
<dbReference type="AlphaFoldDB" id="A0A4Q0XPP9"/>
<evidence type="ECO:0000256" key="2">
    <source>
        <dbReference type="ARBA" id="ARBA00008639"/>
    </source>
</evidence>
<dbReference type="Gene3D" id="3.40.50.1100">
    <property type="match status" value="2"/>
</dbReference>
<reference evidence="5 6" key="1">
    <citation type="submission" date="2017-10" db="EMBL/GenBank/DDBJ databases">
        <title>Genomics of the genus Arcobacter.</title>
        <authorList>
            <person name="Perez-Cataluna A."/>
            <person name="Figueras M.J."/>
        </authorList>
    </citation>
    <scope>NUCLEOTIDE SEQUENCE [LARGE SCALE GENOMIC DNA]</scope>
    <source>
        <strain evidence="5 6">CECT 8987</strain>
    </source>
</reference>
<evidence type="ECO:0000256" key="3">
    <source>
        <dbReference type="ARBA" id="ARBA00022898"/>
    </source>
</evidence>